<protein>
    <submittedName>
        <fullName evidence="1">Uncharacterized protein</fullName>
    </submittedName>
</protein>
<accession>A0ACC6CBE7</accession>
<evidence type="ECO:0000313" key="2">
    <source>
        <dbReference type="Proteomes" id="UP001076464"/>
    </source>
</evidence>
<organism evidence="1 2">
    <name type="scientific">Roseateles hydrophilus</name>
    <dbReference type="NCBI Taxonomy" id="2975054"/>
    <lineage>
        <taxon>Bacteria</taxon>
        <taxon>Pseudomonadati</taxon>
        <taxon>Pseudomonadota</taxon>
        <taxon>Betaproteobacteria</taxon>
        <taxon>Burkholderiales</taxon>
        <taxon>Sphaerotilaceae</taxon>
        <taxon>Roseateles</taxon>
    </lineage>
</organism>
<keyword evidence="2" id="KW-1185">Reference proteome</keyword>
<sequence>MKLLTDIAIEHVYHGKGASAPTKYVMHPFENSTGDGKGRYEVIRDLAGDGKAKKRSAHLTKAELSELYARGLHDQFGIRLRLRPAGQDYPAAPPGKRVSSRHITPGSDFEKQVRIFDTKRPVSAGLREQLFRLSVGI</sequence>
<proteinExistence type="predicted"/>
<name>A0ACC6CBE7_9BURK</name>
<evidence type="ECO:0000313" key="1">
    <source>
        <dbReference type="EMBL" id="MCY4745649.1"/>
    </source>
</evidence>
<reference evidence="1" key="1">
    <citation type="submission" date="2022-08" db="EMBL/GenBank/DDBJ databases">
        <title>Genome sequencing of Pelomonas sp. UHG3.</title>
        <authorList>
            <person name="So Y."/>
        </authorList>
    </citation>
    <scope>NUCLEOTIDE SEQUENCE</scope>
    <source>
        <strain evidence="1">UHG3</strain>
    </source>
</reference>
<dbReference type="EMBL" id="JAPPUY010000003">
    <property type="protein sequence ID" value="MCY4745649.1"/>
    <property type="molecule type" value="Genomic_DNA"/>
</dbReference>
<comment type="caution">
    <text evidence="1">The sequence shown here is derived from an EMBL/GenBank/DDBJ whole genome shotgun (WGS) entry which is preliminary data.</text>
</comment>
<dbReference type="Proteomes" id="UP001076464">
    <property type="component" value="Unassembled WGS sequence"/>
</dbReference>
<gene>
    <name evidence="1" type="ORF">NYO99_11755</name>
</gene>